<proteinExistence type="predicted"/>
<evidence type="ECO:0000313" key="1">
    <source>
        <dbReference type="EMBL" id="MFC7180205.1"/>
    </source>
</evidence>
<protein>
    <submittedName>
        <fullName evidence="1">Nucleotidyl transferase AbiEii/AbiGii toxin family protein</fullName>
    </submittedName>
</protein>
<gene>
    <name evidence="1" type="ORF">ACFQMG_11635</name>
</gene>
<dbReference type="EMBL" id="JBHTAJ010000017">
    <property type="protein sequence ID" value="MFC7180205.1"/>
    <property type="molecule type" value="Genomic_DNA"/>
</dbReference>
<dbReference type="RefSeq" id="WP_380231014.1">
    <property type="nucleotide sequence ID" value="NZ_JBHSVH010000002.1"/>
</dbReference>
<name>A0ABW2FX88_9ACTN</name>
<dbReference type="Pfam" id="PF08843">
    <property type="entry name" value="AbiEii"/>
    <property type="match status" value="1"/>
</dbReference>
<organism evidence="1 2">
    <name type="scientific">Kitasatospora paranensis</name>
    <dbReference type="NCBI Taxonomy" id="258053"/>
    <lineage>
        <taxon>Bacteria</taxon>
        <taxon>Bacillati</taxon>
        <taxon>Actinomycetota</taxon>
        <taxon>Actinomycetes</taxon>
        <taxon>Kitasatosporales</taxon>
        <taxon>Streptomycetaceae</taxon>
        <taxon>Kitasatospora</taxon>
    </lineage>
</organism>
<sequence length="358" mass="39312">MTDAWQDLGYGPWSEELRVPQHRPATADLAELQLPRSLYPVADEGAVQRPVFDPSLLGYVKAMRAGDPEFADPAVGARWYAARRAALDTVLAAVAATPWADHLVLRGSALLTAWFGADAREPGDLDFVVTPADWELADPRTDILLTDLAATSERLSGERLSGGPRLDAAGAVRDEIWTYDRVPGRRLVLPWTADGLPGGTVQLDFVFTERLPSPAVPTDLPALSGVGAGTRLRTADRELSLAWKILWLVTDGFAQGKDLYDAVLLAESVPLRYELLRDVFDGVDDAWWADRPIGPEDIAEPLDCVEWDEFRKDHPQVGTAEEYAERLLAALAPTFAGRTEEELRAVWTARQADGPEEH</sequence>
<keyword evidence="1" id="KW-0808">Transferase</keyword>
<accession>A0ABW2FX88</accession>
<dbReference type="GO" id="GO:0016740">
    <property type="term" value="F:transferase activity"/>
    <property type="evidence" value="ECO:0007669"/>
    <property type="project" value="UniProtKB-KW"/>
</dbReference>
<dbReference type="Proteomes" id="UP001596435">
    <property type="component" value="Unassembled WGS sequence"/>
</dbReference>
<comment type="caution">
    <text evidence="1">The sequence shown here is derived from an EMBL/GenBank/DDBJ whole genome shotgun (WGS) entry which is preliminary data.</text>
</comment>
<reference evidence="2" key="1">
    <citation type="journal article" date="2019" name="Int. J. Syst. Evol. Microbiol.">
        <title>The Global Catalogue of Microorganisms (GCM) 10K type strain sequencing project: providing services to taxonomists for standard genome sequencing and annotation.</title>
        <authorList>
            <consortium name="The Broad Institute Genomics Platform"/>
            <consortium name="The Broad Institute Genome Sequencing Center for Infectious Disease"/>
            <person name="Wu L."/>
            <person name="Ma J."/>
        </authorList>
    </citation>
    <scope>NUCLEOTIDE SEQUENCE [LARGE SCALE GENOMIC DNA]</scope>
    <source>
        <strain evidence="2">CGMCC 1.12859</strain>
    </source>
</reference>
<dbReference type="InterPro" id="IPR014942">
    <property type="entry name" value="AbiEii"/>
</dbReference>
<keyword evidence="2" id="KW-1185">Reference proteome</keyword>
<evidence type="ECO:0000313" key="2">
    <source>
        <dbReference type="Proteomes" id="UP001596435"/>
    </source>
</evidence>